<keyword evidence="3" id="KW-1185">Reference proteome</keyword>
<dbReference type="SMART" id="SM01008">
    <property type="entry name" value="Ald_Xan_dh_C"/>
    <property type="match status" value="1"/>
</dbReference>
<dbReference type="InterPro" id="IPR036856">
    <property type="entry name" value="Ald_Oxase/Xan_DH_a/b_sf"/>
</dbReference>
<protein>
    <submittedName>
        <fullName evidence="2">Xanthine dehydrogenase family protein molybdopterin-binding subunit</fullName>
    </submittedName>
</protein>
<dbReference type="Gene3D" id="3.90.1170.50">
    <property type="entry name" value="Aldehyde oxidase/xanthine dehydrogenase, a/b hammerhead"/>
    <property type="match status" value="1"/>
</dbReference>
<evidence type="ECO:0000313" key="2">
    <source>
        <dbReference type="EMBL" id="MBO1076091.1"/>
    </source>
</evidence>
<dbReference type="RefSeq" id="WP_207448747.1">
    <property type="nucleotide sequence ID" value="NZ_CP061093.1"/>
</dbReference>
<evidence type="ECO:0000259" key="1">
    <source>
        <dbReference type="SMART" id="SM01008"/>
    </source>
</evidence>
<evidence type="ECO:0000313" key="3">
    <source>
        <dbReference type="Proteomes" id="UP001518990"/>
    </source>
</evidence>
<dbReference type="PANTHER" id="PTHR47495">
    <property type="entry name" value="ALDEHYDE DEHYDROGENASE"/>
    <property type="match status" value="1"/>
</dbReference>
<dbReference type="InterPro" id="IPR046867">
    <property type="entry name" value="AldOxase/xan_DH_MoCoBD2"/>
</dbReference>
<dbReference type="InterPro" id="IPR052516">
    <property type="entry name" value="N-heterocyclic_Hydroxylase"/>
</dbReference>
<dbReference type="Proteomes" id="UP001518990">
    <property type="component" value="Unassembled WGS sequence"/>
</dbReference>
<reference evidence="2 3" key="1">
    <citation type="submission" date="2020-09" db="EMBL/GenBank/DDBJ databases">
        <title>Roseomonas.</title>
        <authorList>
            <person name="Zhu W."/>
        </authorList>
    </citation>
    <scope>NUCLEOTIDE SEQUENCE [LARGE SCALE GENOMIC DNA]</scope>
    <source>
        <strain evidence="2 3">1311</strain>
    </source>
</reference>
<dbReference type="PANTHER" id="PTHR47495:SF2">
    <property type="entry name" value="ALDEHYDE DEHYDROGENASE"/>
    <property type="match status" value="1"/>
</dbReference>
<accession>A0ABS3KF48</accession>
<proteinExistence type="predicted"/>
<dbReference type="SUPFAM" id="SSF56003">
    <property type="entry name" value="Molybdenum cofactor-binding domain"/>
    <property type="match status" value="2"/>
</dbReference>
<dbReference type="SUPFAM" id="SSF54665">
    <property type="entry name" value="CO dehydrogenase molybdoprotein N-domain-like"/>
    <property type="match status" value="1"/>
</dbReference>
<dbReference type="InterPro" id="IPR037165">
    <property type="entry name" value="AldOxase/xan_DH_Mopterin-bd_sf"/>
</dbReference>
<sequence>MDGLPPTLFSDAALPEGQPVNLSRRGALGAALGALVLGVALPPRAARAQQAAAAAVKPGSRVPAFLEIRADGSVLLKSPFIEGGQGIDTAMAQIVGEELDVDPARFVVECAPPGADYAVVNGRRITGGSFSTRSSYPVMRQLGAKARAMLIQAAATRLGVPADSLTTEPGRVIHAASGRSLDYGALAAEAAALPVPDSAPLRAEKDFRYIGKPVARLDVRAKSTGKAVYSIDLTVEGMLQAAVQHAPRLGMEPGELANEAAVRAMPGVHSVHRLPGAVAVVADQWWRARRAVETLEVRWDEPAAGARNAMPADFSSHGLRAALAAEAGPGITAETEGDAAKAMQGATRTVEATYDAPYLAHGQLEPPSATARWNADGTLDLWLPNQAPEVFQRAAAQLAGLAPEQVRIHSPLLGGFFGRHFLYDAASPFPQAIQLAKAVGRPVKLIWSREEEFLRDGLRPMGLARFRAGLDADGLPVALEAEAVGEGPSGRWFGTRPGVADSTVVEGIAGKPYAIPNRRVGHVPLKHPAIISFWRSVGHSMNDYFYETFFDEMAEAGGQDPYALRLRLLAEKPRHKALLEAVGELSGGWKRGPYDAADGTRRARGVAMASPFGSEVATIAEVSLKDGEVVVHDVWVAIDPGSIVNPAIIAAQVNSAVALGLSSALLEEVIYEGGVPQARNFDGYPILPPGRMPRVHVRIVESGAPMGGVGEPGLPGVPPAVVNAVAALTGQRIRSLPLSKARFGAV</sequence>
<dbReference type="EMBL" id="JACTNF010000017">
    <property type="protein sequence ID" value="MBO1076091.1"/>
    <property type="molecule type" value="Genomic_DNA"/>
</dbReference>
<dbReference type="Pfam" id="PF02738">
    <property type="entry name" value="MoCoBD_1"/>
    <property type="match status" value="1"/>
</dbReference>
<dbReference type="PIRSF" id="PIRSF036389">
    <property type="entry name" value="IOR_B"/>
    <property type="match status" value="1"/>
</dbReference>
<dbReference type="Pfam" id="PF20256">
    <property type="entry name" value="MoCoBD_2"/>
    <property type="match status" value="2"/>
</dbReference>
<comment type="caution">
    <text evidence="2">The sequence shown here is derived from an EMBL/GenBank/DDBJ whole genome shotgun (WGS) entry which is preliminary data.</text>
</comment>
<dbReference type="Gene3D" id="3.30.365.10">
    <property type="entry name" value="Aldehyde oxidase/xanthine dehydrogenase, molybdopterin binding domain"/>
    <property type="match status" value="4"/>
</dbReference>
<dbReference type="InterPro" id="IPR008274">
    <property type="entry name" value="AldOxase/xan_DH_MoCoBD1"/>
</dbReference>
<organism evidence="2 3">
    <name type="scientific">Roseomonas marmotae</name>
    <dbReference type="NCBI Taxonomy" id="2768161"/>
    <lineage>
        <taxon>Bacteria</taxon>
        <taxon>Pseudomonadati</taxon>
        <taxon>Pseudomonadota</taxon>
        <taxon>Alphaproteobacteria</taxon>
        <taxon>Acetobacterales</taxon>
        <taxon>Roseomonadaceae</taxon>
        <taxon>Roseomonas</taxon>
    </lineage>
</organism>
<dbReference type="InterPro" id="IPR000674">
    <property type="entry name" value="Ald_Oxase/Xan_DH_a/b"/>
</dbReference>
<name>A0ABS3KF48_9PROT</name>
<feature type="domain" description="Aldehyde oxidase/xanthine dehydrogenase a/b hammerhead" evidence="1">
    <location>
        <begin position="224"/>
        <end position="303"/>
    </location>
</feature>
<dbReference type="InterPro" id="IPR012368">
    <property type="entry name" value="OxRdtase_Mopterin-bd_su_IorB"/>
</dbReference>
<dbReference type="PROSITE" id="PS51318">
    <property type="entry name" value="TAT"/>
    <property type="match status" value="1"/>
</dbReference>
<gene>
    <name evidence="2" type="ORF">IAI60_15850</name>
</gene>
<dbReference type="InterPro" id="IPR006311">
    <property type="entry name" value="TAT_signal"/>
</dbReference>